<dbReference type="Pfam" id="PF26639">
    <property type="entry name" value="Het-6_barrel"/>
    <property type="match status" value="1"/>
</dbReference>
<protein>
    <submittedName>
        <fullName evidence="3">Heterokaryon incompatibility protein-domain-containing protein</fullName>
    </submittedName>
</protein>
<sequence>MASSSVSVSSVAPALAGDEPTGNQPIYRPLDSSIQEIRLLSFESSGQYAPASSQIKTSCRLHHASLHQCPPFAALSYVWGDPNDTASVMLDGRLVSVGANLTDALAYVKLHWRRAFPYREANSFRLWVDALCINQDDPAERSQQVQFMTDIYLEAELVIAWLGCKNAQIPPLWLGVILSTSNDDTLRCALDSLQLIAGRILDAKAEPIFSPSPRLPIEDRIDKSATWDQLQGVVTWMCKLGIDVGSSGFKRPEWIIPRVWKAITTRGISFSAAINAPQYVRNPGASLLRSRVLIRWQLSSYSEMLLATDPRDYVYGLLALTHIPGLRPDYSPENTPGKVFSEFVVAWLNDPERRNPSPRVALEFSVFLGGELWPLGYSGTGISDPDVASFPDLPSWAPNFAREILAGGSLFARLIGTAADKNVFSTVSASASVNGKSLFASGVILDSIAQVDSGDYVREPQLLNYVHNFIRKHPTYPSGLPPLRAIFECLFRETLYVYRKKSTRRAGEWIGDYDMNDRVVLQHGICFIRRLVFGGLKHAREHRERPAEEFPEALAKVGISTTSIDAFIESLRNAMCPELDVSEHGARLAQWLDMLLWPWNDGPWKETSAAACIDDVYRLAHTSLGYLALVPPRTAVGDKVCVLKGGQLPSVLRLRDGYYEHVGTCYCVGLSQGEAAEFIRDGKAQVEVLELR</sequence>
<name>A0AAN6MXL6_9PEZI</name>
<feature type="compositionally biased region" description="Low complexity" evidence="1">
    <location>
        <begin position="1"/>
        <end position="11"/>
    </location>
</feature>
<keyword evidence="4" id="KW-1185">Reference proteome</keyword>
<dbReference type="PANTHER" id="PTHR24148:SF73">
    <property type="entry name" value="HET DOMAIN PROTEIN (AFU_ORTHOLOGUE AFUA_8G01020)"/>
    <property type="match status" value="1"/>
</dbReference>
<dbReference type="InterPro" id="IPR052895">
    <property type="entry name" value="HetReg/Transcr_Mod"/>
</dbReference>
<proteinExistence type="predicted"/>
<feature type="region of interest" description="Disordered" evidence="1">
    <location>
        <begin position="1"/>
        <end position="27"/>
    </location>
</feature>
<dbReference type="Pfam" id="PF06985">
    <property type="entry name" value="HET"/>
    <property type="match status" value="1"/>
</dbReference>
<dbReference type="AlphaFoldDB" id="A0AAN6MXL6"/>
<dbReference type="PANTHER" id="PTHR24148">
    <property type="entry name" value="ANKYRIN REPEAT DOMAIN-CONTAINING PROTEIN 39 HOMOLOG-RELATED"/>
    <property type="match status" value="1"/>
</dbReference>
<dbReference type="EMBL" id="MU853997">
    <property type="protein sequence ID" value="KAK3934363.1"/>
    <property type="molecule type" value="Genomic_DNA"/>
</dbReference>
<evidence type="ECO:0000313" key="3">
    <source>
        <dbReference type="EMBL" id="KAK3934363.1"/>
    </source>
</evidence>
<evidence type="ECO:0000256" key="1">
    <source>
        <dbReference type="SAM" id="MobiDB-lite"/>
    </source>
</evidence>
<evidence type="ECO:0000313" key="4">
    <source>
        <dbReference type="Proteomes" id="UP001303473"/>
    </source>
</evidence>
<accession>A0AAN6MXL6</accession>
<comment type="caution">
    <text evidence="3">The sequence shown here is derived from an EMBL/GenBank/DDBJ whole genome shotgun (WGS) entry which is preliminary data.</text>
</comment>
<gene>
    <name evidence="3" type="ORF">QBC46DRAFT_454248</name>
</gene>
<dbReference type="Proteomes" id="UP001303473">
    <property type="component" value="Unassembled WGS sequence"/>
</dbReference>
<dbReference type="InterPro" id="IPR010730">
    <property type="entry name" value="HET"/>
</dbReference>
<reference evidence="4" key="1">
    <citation type="journal article" date="2023" name="Mol. Phylogenet. Evol.">
        <title>Genome-scale phylogeny and comparative genomics of the fungal order Sordariales.</title>
        <authorList>
            <person name="Hensen N."/>
            <person name="Bonometti L."/>
            <person name="Westerberg I."/>
            <person name="Brannstrom I.O."/>
            <person name="Guillou S."/>
            <person name="Cros-Aarteil S."/>
            <person name="Calhoun S."/>
            <person name="Haridas S."/>
            <person name="Kuo A."/>
            <person name="Mondo S."/>
            <person name="Pangilinan J."/>
            <person name="Riley R."/>
            <person name="LaButti K."/>
            <person name="Andreopoulos B."/>
            <person name="Lipzen A."/>
            <person name="Chen C."/>
            <person name="Yan M."/>
            <person name="Daum C."/>
            <person name="Ng V."/>
            <person name="Clum A."/>
            <person name="Steindorff A."/>
            <person name="Ohm R.A."/>
            <person name="Martin F."/>
            <person name="Silar P."/>
            <person name="Natvig D.O."/>
            <person name="Lalanne C."/>
            <person name="Gautier V."/>
            <person name="Ament-Velasquez S.L."/>
            <person name="Kruys A."/>
            <person name="Hutchinson M.I."/>
            <person name="Powell A.J."/>
            <person name="Barry K."/>
            <person name="Miller A.N."/>
            <person name="Grigoriev I.V."/>
            <person name="Debuchy R."/>
            <person name="Gladieux P."/>
            <person name="Hiltunen Thoren M."/>
            <person name="Johannesson H."/>
        </authorList>
    </citation>
    <scope>NUCLEOTIDE SEQUENCE [LARGE SCALE GENOMIC DNA]</scope>
    <source>
        <strain evidence="4">CBS 340.73</strain>
    </source>
</reference>
<organism evidence="3 4">
    <name type="scientific">Diplogelasinospora grovesii</name>
    <dbReference type="NCBI Taxonomy" id="303347"/>
    <lineage>
        <taxon>Eukaryota</taxon>
        <taxon>Fungi</taxon>
        <taxon>Dikarya</taxon>
        <taxon>Ascomycota</taxon>
        <taxon>Pezizomycotina</taxon>
        <taxon>Sordariomycetes</taxon>
        <taxon>Sordariomycetidae</taxon>
        <taxon>Sordariales</taxon>
        <taxon>Diplogelasinosporaceae</taxon>
        <taxon>Diplogelasinospora</taxon>
    </lineage>
</organism>
<evidence type="ECO:0000259" key="2">
    <source>
        <dbReference type="Pfam" id="PF06985"/>
    </source>
</evidence>
<feature type="domain" description="Heterokaryon incompatibility" evidence="2">
    <location>
        <begin position="72"/>
        <end position="168"/>
    </location>
</feature>